<dbReference type="EMBL" id="WIXE01006950">
    <property type="protein sequence ID" value="KAK5980829.1"/>
    <property type="molecule type" value="Genomic_DNA"/>
</dbReference>
<organism evidence="1 2">
    <name type="scientific">Trichostrongylus colubriformis</name>
    <name type="common">Black scour worm</name>
    <dbReference type="NCBI Taxonomy" id="6319"/>
    <lineage>
        <taxon>Eukaryota</taxon>
        <taxon>Metazoa</taxon>
        <taxon>Ecdysozoa</taxon>
        <taxon>Nematoda</taxon>
        <taxon>Chromadorea</taxon>
        <taxon>Rhabditida</taxon>
        <taxon>Rhabditina</taxon>
        <taxon>Rhabditomorpha</taxon>
        <taxon>Strongyloidea</taxon>
        <taxon>Trichostrongylidae</taxon>
        <taxon>Trichostrongylus</taxon>
    </lineage>
</organism>
<comment type="caution">
    <text evidence="1">The sequence shown here is derived from an EMBL/GenBank/DDBJ whole genome shotgun (WGS) entry which is preliminary data.</text>
</comment>
<evidence type="ECO:0000313" key="1">
    <source>
        <dbReference type="EMBL" id="KAK5980829.1"/>
    </source>
</evidence>
<gene>
    <name evidence="1" type="ORF">GCK32_012012</name>
</gene>
<evidence type="ECO:0000313" key="2">
    <source>
        <dbReference type="Proteomes" id="UP001331761"/>
    </source>
</evidence>
<keyword evidence="2" id="KW-1185">Reference proteome</keyword>
<reference evidence="1 2" key="1">
    <citation type="submission" date="2019-10" db="EMBL/GenBank/DDBJ databases">
        <title>Assembly and Annotation for the nematode Trichostrongylus colubriformis.</title>
        <authorList>
            <person name="Martin J."/>
        </authorList>
    </citation>
    <scope>NUCLEOTIDE SEQUENCE [LARGE SCALE GENOMIC DNA]</scope>
    <source>
        <strain evidence="1">G859</strain>
        <tissue evidence="1">Whole worm</tissue>
    </source>
</reference>
<dbReference type="Proteomes" id="UP001331761">
    <property type="component" value="Unassembled WGS sequence"/>
</dbReference>
<sequence length="54" mass="6451">ELKERVQSPSNSCGFMAAKVMPKTIFELREHIPRLGREYVQKKEFKLHVHERQL</sequence>
<name>A0AAN8FPI9_TRICO</name>
<proteinExistence type="predicted"/>
<feature type="non-terminal residue" evidence="1">
    <location>
        <position position="1"/>
    </location>
</feature>
<dbReference type="AlphaFoldDB" id="A0AAN8FPI9"/>
<protein>
    <submittedName>
        <fullName evidence="1">Uncharacterized protein</fullName>
    </submittedName>
</protein>
<accession>A0AAN8FPI9</accession>